<dbReference type="GO" id="GO:0003677">
    <property type="term" value="F:DNA binding"/>
    <property type="evidence" value="ECO:0007669"/>
    <property type="project" value="UniProtKB-KW"/>
</dbReference>
<evidence type="ECO:0000259" key="5">
    <source>
        <dbReference type="PROSITE" id="PS51063"/>
    </source>
</evidence>
<dbReference type="PROSITE" id="PS51063">
    <property type="entry name" value="HTH_CRP_2"/>
    <property type="match status" value="1"/>
</dbReference>
<dbReference type="PROSITE" id="PS50042">
    <property type="entry name" value="CNMP_BINDING_3"/>
    <property type="match status" value="1"/>
</dbReference>
<feature type="domain" description="Cyclic nucleotide-binding" evidence="4">
    <location>
        <begin position="11"/>
        <end position="129"/>
    </location>
</feature>
<evidence type="ECO:0000256" key="1">
    <source>
        <dbReference type="ARBA" id="ARBA00023015"/>
    </source>
</evidence>
<dbReference type="InterPro" id="IPR014710">
    <property type="entry name" value="RmlC-like_jellyroll"/>
</dbReference>
<dbReference type="PANTHER" id="PTHR24567:SF26">
    <property type="entry name" value="REGULATORY PROTEIN YEIL"/>
    <property type="match status" value="1"/>
</dbReference>
<keyword evidence="3" id="KW-0804">Transcription</keyword>
<accession>A0A261FAL0</accession>
<dbReference type="InterPro" id="IPR000595">
    <property type="entry name" value="cNMP-bd_dom"/>
</dbReference>
<dbReference type="SMART" id="SM00419">
    <property type="entry name" value="HTH_CRP"/>
    <property type="match status" value="1"/>
</dbReference>
<evidence type="ECO:0000256" key="2">
    <source>
        <dbReference type="ARBA" id="ARBA00023125"/>
    </source>
</evidence>
<keyword evidence="2" id="KW-0238">DNA-binding</keyword>
<evidence type="ECO:0000313" key="6">
    <source>
        <dbReference type="EMBL" id="OZG56162.1"/>
    </source>
</evidence>
<evidence type="ECO:0000256" key="3">
    <source>
        <dbReference type="ARBA" id="ARBA00023163"/>
    </source>
</evidence>
<dbReference type="PANTHER" id="PTHR24567">
    <property type="entry name" value="CRP FAMILY TRANSCRIPTIONAL REGULATORY PROTEIN"/>
    <property type="match status" value="1"/>
</dbReference>
<evidence type="ECO:0000259" key="4">
    <source>
        <dbReference type="PROSITE" id="PS50042"/>
    </source>
</evidence>
<dbReference type="CDD" id="cd00038">
    <property type="entry name" value="CAP_ED"/>
    <property type="match status" value="1"/>
</dbReference>
<dbReference type="Pfam" id="PF00027">
    <property type="entry name" value="cNMP_binding"/>
    <property type="match status" value="1"/>
</dbReference>
<sequence>MQHTCVSLVPLFMDLPEKDQLKINSLAIHRHYQKGETIFQPGDEKLQIVARGNMKVYQLTSSGREQLLRVAQPGDYEGEKQLFGLENDSFFGEAMENTEICSLSKADFNRVLLENPQLSLKLLELSTQKLLATERQTQFLAMERVEERLASYLLDLAKVAGSDQVQLSMKMKDIAFYLGTTPETLSRKFKLLEKMGYVKRTGKQVKILDEDGLQDL</sequence>
<dbReference type="Gene3D" id="2.60.120.10">
    <property type="entry name" value="Jelly Rolls"/>
    <property type="match status" value="1"/>
</dbReference>
<feature type="domain" description="HTH crp-type" evidence="5">
    <location>
        <begin position="143"/>
        <end position="211"/>
    </location>
</feature>
<dbReference type="SMART" id="SM00100">
    <property type="entry name" value="cNMP"/>
    <property type="match status" value="1"/>
</dbReference>
<dbReference type="SUPFAM" id="SSF51206">
    <property type="entry name" value="cAMP-binding domain-like"/>
    <property type="match status" value="1"/>
</dbReference>
<dbReference type="Gene3D" id="1.10.10.10">
    <property type="entry name" value="Winged helix-like DNA-binding domain superfamily/Winged helix DNA-binding domain"/>
    <property type="match status" value="1"/>
</dbReference>
<dbReference type="GO" id="GO:0003700">
    <property type="term" value="F:DNA-binding transcription factor activity"/>
    <property type="evidence" value="ECO:0007669"/>
    <property type="project" value="TreeGrafter"/>
</dbReference>
<comment type="caution">
    <text evidence="6">The sequence shown here is derived from an EMBL/GenBank/DDBJ whole genome shotgun (WGS) entry which is preliminary data.</text>
</comment>
<dbReference type="Pfam" id="PF13545">
    <property type="entry name" value="HTH_Crp_2"/>
    <property type="match status" value="1"/>
</dbReference>
<dbReference type="CDD" id="cd00092">
    <property type="entry name" value="HTH_CRP"/>
    <property type="match status" value="1"/>
</dbReference>
<protein>
    <submittedName>
        <fullName evidence="6">Crp/Fnr family transcriptional regulator</fullName>
    </submittedName>
</protein>
<dbReference type="GO" id="GO:0005829">
    <property type="term" value="C:cytosol"/>
    <property type="evidence" value="ECO:0007669"/>
    <property type="project" value="TreeGrafter"/>
</dbReference>
<keyword evidence="7" id="KW-1185">Reference proteome</keyword>
<dbReference type="Proteomes" id="UP000228976">
    <property type="component" value="Unassembled WGS sequence"/>
</dbReference>
<evidence type="ECO:0000313" key="7">
    <source>
        <dbReference type="Proteomes" id="UP000228976"/>
    </source>
</evidence>
<keyword evidence="1" id="KW-0805">Transcription regulation</keyword>
<dbReference type="AlphaFoldDB" id="A0A261FAL0"/>
<name>A0A261FAL0_9BIFI</name>
<dbReference type="InterPro" id="IPR036388">
    <property type="entry name" value="WH-like_DNA-bd_sf"/>
</dbReference>
<dbReference type="SUPFAM" id="SSF46785">
    <property type="entry name" value="Winged helix' DNA-binding domain"/>
    <property type="match status" value="1"/>
</dbReference>
<dbReference type="InterPro" id="IPR050397">
    <property type="entry name" value="Env_Response_Regulators"/>
</dbReference>
<dbReference type="InterPro" id="IPR012318">
    <property type="entry name" value="HTH_CRP"/>
</dbReference>
<organism evidence="6 7">
    <name type="scientific">Aeriscardovia aeriphila</name>
    <dbReference type="NCBI Taxonomy" id="218139"/>
    <lineage>
        <taxon>Bacteria</taxon>
        <taxon>Bacillati</taxon>
        <taxon>Actinomycetota</taxon>
        <taxon>Actinomycetes</taxon>
        <taxon>Bifidobacteriales</taxon>
        <taxon>Bifidobacteriaceae</taxon>
        <taxon>Aeriscardovia</taxon>
    </lineage>
</organism>
<reference evidence="6 7" key="1">
    <citation type="journal article" date="2017" name="BMC Genomics">
        <title>Comparative genomic and phylogenomic analyses of the Bifidobacteriaceae family.</title>
        <authorList>
            <person name="Lugli G.A."/>
            <person name="Milani C."/>
            <person name="Turroni F."/>
            <person name="Duranti S."/>
            <person name="Mancabelli L."/>
            <person name="Mangifesta M."/>
            <person name="Ferrario C."/>
            <person name="Modesto M."/>
            <person name="Mattarelli P."/>
            <person name="Jiri K."/>
            <person name="van Sinderen D."/>
            <person name="Ventura M."/>
        </authorList>
    </citation>
    <scope>NUCLEOTIDE SEQUENCE [LARGE SCALE GENOMIC DNA]</scope>
    <source>
        <strain evidence="6 7">LMG 21773</strain>
    </source>
</reference>
<gene>
    <name evidence="6" type="ORF">AEAE_0650</name>
</gene>
<dbReference type="InterPro" id="IPR036390">
    <property type="entry name" value="WH_DNA-bd_sf"/>
</dbReference>
<dbReference type="InterPro" id="IPR018490">
    <property type="entry name" value="cNMP-bd_dom_sf"/>
</dbReference>
<dbReference type="EMBL" id="MWWU01000002">
    <property type="protein sequence ID" value="OZG56162.1"/>
    <property type="molecule type" value="Genomic_DNA"/>
</dbReference>
<proteinExistence type="predicted"/>
<dbReference type="OrthoDB" id="156829at2"/>